<keyword evidence="3" id="KW-1185">Reference proteome</keyword>
<protein>
    <submittedName>
        <fullName evidence="2">Uncharacterized protein</fullName>
    </submittedName>
</protein>
<evidence type="ECO:0000256" key="1">
    <source>
        <dbReference type="SAM" id="MobiDB-lite"/>
    </source>
</evidence>
<feature type="compositionally biased region" description="Acidic residues" evidence="1">
    <location>
        <begin position="133"/>
        <end position="142"/>
    </location>
</feature>
<dbReference type="EMBL" id="JBBPFD010000014">
    <property type="protein sequence ID" value="KAK7899500.1"/>
    <property type="molecule type" value="Genomic_DNA"/>
</dbReference>
<dbReference type="AlphaFoldDB" id="A0AAW0NS41"/>
<proteinExistence type="predicted"/>
<sequence length="142" mass="16166">MIWPWQHETDAVDIVTKKKFFDQHMLVSRLNEEKEILIHEMMQHCLNLKNSVASLQALVTAVQKSSGFNGLSEAAASGFLCLLHSQMEDLKKKRKAVLRCYKSVLHCDPGSWIAPEDPEEQMDSIDFLQENSSESDDDSDDI</sequence>
<name>A0AAW0NS41_9GOBI</name>
<accession>A0AAW0NS41</accession>
<feature type="region of interest" description="Disordered" evidence="1">
    <location>
        <begin position="112"/>
        <end position="142"/>
    </location>
</feature>
<evidence type="ECO:0000313" key="2">
    <source>
        <dbReference type="EMBL" id="KAK7899500.1"/>
    </source>
</evidence>
<gene>
    <name evidence="2" type="ORF">WMY93_020353</name>
</gene>
<organism evidence="2 3">
    <name type="scientific">Mugilogobius chulae</name>
    <name type="common">yellowstripe goby</name>
    <dbReference type="NCBI Taxonomy" id="88201"/>
    <lineage>
        <taxon>Eukaryota</taxon>
        <taxon>Metazoa</taxon>
        <taxon>Chordata</taxon>
        <taxon>Craniata</taxon>
        <taxon>Vertebrata</taxon>
        <taxon>Euteleostomi</taxon>
        <taxon>Actinopterygii</taxon>
        <taxon>Neopterygii</taxon>
        <taxon>Teleostei</taxon>
        <taxon>Neoteleostei</taxon>
        <taxon>Acanthomorphata</taxon>
        <taxon>Gobiaria</taxon>
        <taxon>Gobiiformes</taxon>
        <taxon>Gobioidei</taxon>
        <taxon>Gobiidae</taxon>
        <taxon>Gobionellinae</taxon>
        <taxon>Mugilogobius</taxon>
    </lineage>
</organism>
<dbReference type="Proteomes" id="UP001460270">
    <property type="component" value="Unassembled WGS sequence"/>
</dbReference>
<evidence type="ECO:0000313" key="3">
    <source>
        <dbReference type="Proteomes" id="UP001460270"/>
    </source>
</evidence>
<reference evidence="3" key="1">
    <citation type="submission" date="2024-04" db="EMBL/GenBank/DDBJ databases">
        <title>Salinicola lusitanus LLJ914,a marine bacterium isolated from the Okinawa Trough.</title>
        <authorList>
            <person name="Li J."/>
        </authorList>
    </citation>
    <scope>NUCLEOTIDE SEQUENCE [LARGE SCALE GENOMIC DNA]</scope>
</reference>
<comment type="caution">
    <text evidence="2">The sequence shown here is derived from an EMBL/GenBank/DDBJ whole genome shotgun (WGS) entry which is preliminary data.</text>
</comment>